<proteinExistence type="predicted"/>
<dbReference type="Proteomes" id="UP000004057">
    <property type="component" value="Unassembled WGS sequence"/>
</dbReference>
<protein>
    <recommendedName>
        <fullName evidence="3">Transposase</fullName>
    </recommendedName>
</protein>
<organism evidence="1 2">
    <name type="scientific">Spiroplasma melliferum KC3</name>
    <dbReference type="NCBI Taxonomy" id="570509"/>
    <lineage>
        <taxon>Bacteria</taxon>
        <taxon>Bacillati</taxon>
        <taxon>Mycoplasmatota</taxon>
        <taxon>Mollicutes</taxon>
        <taxon>Entomoplasmatales</taxon>
        <taxon>Spiroplasmataceae</taxon>
        <taxon>Spiroplasma</taxon>
    </lineage>
</organism>
<sequence>MLNKINNSLFGTYGSLYYDATGLRKKNWNQKYSDELVISCLKDFFLNLLSCSEISKKYNVPIRMVYLWNSSFKFRKGYRFDCENGICDQLDKIITIPKYRSKYPYDEIKEMYLKGFKISEIIEKLNLPNVIIVYNAVRKFKLPRRYREYRNFNFMW</sequence>
<comment type="caution">
    <text evidence="1">The sequence shown here is derived from an EMBL/GenBank/DDBJ whole genome shotgun (WGS) entry which is preliminary data.</text>
</comment>
<reference evidence="1 2" key="1">
    <citation type="journal article" date="2012" name="J. Proteome Res.">
        <title>Application of Spiroplasma melliferum proteogenomic profiling for the discovery of virulence factors and pathogenicity mechanisms in host-associated spiroplasmas.</title>
        <authorList>
            <person name="Alexeev D."/>
            <person name="Kostrjukova E."/>
            <person name="Aliper A."/>
            <person name="Popenko A."/>
            <person name="Bazaleev N."/>
            <person name="Tyakht A."/>
            <person name="Selezneva O."/>
            <person name="Akopian T."/>
            <person name="Prichodko E."/>
            <person name="Kondratov I."/>
            <person name="Chukin M."/>
            <person name="Demina I."/>
            <person name="Galyamina M."/>
            <person name="Kamashev D."/>
            <person name="Vanyushkina A."/>
            <person name="Ladygina V."/>
            <person name="Levitskii S."/>
            <person name="Lazarev V."/>
            <person name="Govorun V."/>
        </authorList>
    </citation>
    <scope>NUCLEOTIDE SEQUENCE [LARGE SCALE GENOMIC DNA]</scope>
    <source>
        <strain evidence="1 2">KC3</strain>
    </source>
</reference>
<evidence type="ECO:0000313" key="2">
    <source>
        <dbReference type="Proteomes" id="UP000004057"/>
    </source>
</evidence>
<name>A0AAI9X1Q2_SPIME</name>
<dbReference type="AlphaFoldDB" id="A0AAI9X1Q2"/>
<evidence type="ECO:0008006" key="3">
    <source>
        <dbReference type="Google" id="ProtNLM"/>
    </source>
</evidence>
<dbReference type="RefSeq" id="WP_004027549.1">
    <property type="nucleotide sequence ID" value="NZ_AGBZ02000001.1"/>
</dbReference>
<gene>
    <name evidence="1" type="ORF">SPM_000020</name>
</gene>
<accession>A0AAI9X1Q2</accession>
<dbReference type="EMBL" id="AGBZ02000001">
    <property type="protein sequence ID" value="KAI93100.1"/>
    <property type="molecule type" value="Genomic_DNA"/>
</dbReference>
<evidence type="ECO:0000313" key="1">
    <source>
        <dbReference type="EMBL" id="KAI93100.1"/>
    </source>
</evidence>